<keyword evidence="2" id="KW-1185">Reference proteome</keyword>
<organism evidence="1 2">
    <name type="scientific">Russula earlei</name>
    <dbReference type="NCBI Taxonomy" id="71964"/>
    <lineage>
        <taxon>Eukaryota</taxon>
        <taxon>Fungi</taxon>
        <taxon>Dikarya</taxon>
        <taxon>Basidiomycota</taxon>
        <taxon>Agaricomycotina</taxon>
        <taxon>Agaricomycetes</taxon>
        <taxon>Russulales</taxon>
        <taxon>Russulaceae</taxon>
        <taxon>Russula</taxon>
    </lineage>
</organism>
<accession>A0ACC0UH39</accession>
<gene>
    <name evidence="1" type="ORF">F5148DRAFT_1147125</name>
</gene>
<comment type="caution">
    <text evidence="1">The sequence shown here is derived from an EMBL/GenBank/DDBJ whole genome shotgun (WGS) entry which is preliminary data.</text>
</comment>
<sequence length="339" mass="37955">MVERPPSPHPMLATDIIGGFRSAHLPITHRCTSHRTRMCCSWRSQAHSQGPTRDSIIIDYPKSKCIRSAVSRRTTEAGVSRSRLPIFQVAGGGGRGLGTMHDGGGCGDIGWRRDVGDNRRRCITGTEHLLYNKSWKLEGGEPESPSSSSAGLCLWRAGVWNRLYSATAICLEVNEVYTIAWGFYVDVVGVPQGKEQKLCYRHGHSFTFAWKVGVISGQLFYYSYNNKGGVEMEEKSSSHNGNTRAWNCKRWMDGWMGGRGWRKDGQNGDENARSDCSRAAVKRPQVSTISRPPKDDEDNVKPIQPLLESQGSTGIATVSELRVEDPLQEWSFLCSRWWW</sequence>
<proteinExistence type="predicted"/>
<dbReference type="Proteomes" id="UP001207468">
    <property type="component" value="Unassembled WGS sequence"/>
</dbReference>
<reference evidence="1" key="1">
    <citation type="submission" date="2021-03" db="EMBL/GenBank/DDBJ databases">
        <title>Evolutionary priming and transition to the ectomycorrhizal habit in an iconic lineage of mushroom-forming fungi: is preadaptation a requirement?</title>
        <authorList>
            <consortium name="DOE Joint Genome Institute"/>
            <person name="Looney B.P."/>
            <person name="Miyauchi S."/>
            <person name="Morin E."/>
            <person name="Drula E."/>
            <person name="Courty P.E."/>
            <person name="Chicoki N."/>
            <person name="Fauchery L."/>
            <person name="Kohler A."/>
            <person name="Kuo A."/>
            <person name="LaButti K."/>
            <person name="Pangilinan J."/>
            <person name="Lipzen A."/>
            <person name="Riley R."/>
            <person name="Andreopoulos W."/>
            <person name="He G."/>
            <person name="Johnson J."/>
            <person name="Barry K.W."/>
            <person name="Grigoriev I.V."/>
            <person name="Nagy L."/>
            <person name="Hibbett D."/>
            <person name="Henrissat B."/>
            <person name="Matheny P.B."/>
            <person name="Labbe J."/>
            <person name="Martin A.F."/>
        </authorList>
    </citation>
    <scope>NUCLEOTIDE SEQUENCE</scope>
    <source>
        <strain evidence="1">BPL698</strain>
    </source>
</reference>
<name>A0ACC0UH39_9AGAM</name>
<evidence type="ECO:0000313" key="2">
    <source>
        <dbReference type="Proteomes" id="UP001207468"/>
    </source>
</evidence>
<protein>
    <submittedName>
        <fullName evidence="1">Uncharacterized protein</fullName>
    </submittedName>
</protein>
<evidence type="ECO:0000313" key="1">
    <source>
        <dbReference type="EMBL" id="KAI9511055.1"/>
    </source>
</evidence>
<dbReference type="EMBL" id="JAGFNK010000028">
    <property type="protein sequence ID" value="KAI9511055.1"/>
    <property type="molecule type" value="Genomic_DNA"/>
</dbReference>